<reference evidence="3 4" key="1">
    <citation type="submission" date="2016-07" db="EMBL/GenBank/DDBJ databases">
        <title>Caryophanon latum genome sequencing.</title>
        <authorList>
            <person name="Verma A."/>
            <person name="Pal Y."/>
            <person name="Krishnamurthi S."/>
        </authorList>
    </citation>
    <scope>NUCLEOTIDE SEQUENCE [LARGE SCALE GENOMIC DNA]</scope>
    <source>
        <strain evidence="3 4">DSM 14151</strain>
    </source>
</reference>
<dbReference type="PROSITE" id="PS51257">
    <property type="entry name" value="PROKAR_LIPOPROTEIN"/>
    <property type="match status" value="1"/>
</dbReference>
<feature type="chain" id="PRO_5008649233" description="SLH domain-containing protein" evidence="1">
    <location>
        <begin position="22"/>
        <end position="327"/>
    </location>
</feature>
<evidence type="ECO:0000313" key="4">
    <source>
        <dbReference type="Proteomes" id="UP000093482"/>
    </source>
</evidence>
<sequence length="327" mass="37127">MKKAFLATMVSSVAVTSCAVATEASIYADIPANYTYYETLQWAKDRGVVQGFPDGTFQPNAFITEAQFVMMLTRLIDAAALKETAENPYDFAYHYLESLGVTFISTVENDIVLRDREFTRLDVAKAFYTAVEGEVPSDKEAIDWMYAHGLSKGKGISEDKYVDFGGHESLKRVHAAQFFRSFYTKVFAPRMYIEKTAYTKLEIEQLQQQPIAPVYADLNGDKVEELVMYHEINMYDDVPEEAYKTIKTDHYFAIYVFDEATNAYHYKEGSTQYNVQPTTLQRLPQPNYDDVLITFTDAQGQKTYSVLEGAMYNVPATALQETATPNE</sequence>
<dbReference type="OrthoDB" id="2678541at2"/>
<name>A0A1C0YT12_9BACL</name>
<dbReference type="InterPro" id="IPR001119">
    <property type="entry name" value="SLH_dom"/>
</dbReference>
<dbReference type="PROSITE" id="PS51272">
    <property type="entry name" value="SLH"/>
    <property type="match status" value="1"/>
</dbReference>
<protein>
    <recommendedName>
        <fullName evidence="2">SLH domain-containing protein</fullName>
    </recommendedName>
</protein>
<dbReference type="RefSeq" id="WP_066464878.1">
    <property type="nucleotide sequence ID" value="NZ_MATO01000038.1"/>
</dbReference>
<gene>
    <name evidence="3" type="ORF">A6K76_11850</name>
</gene>
<dbReference type="Proteomes" id="UP000093482">
    <property type="component" value="Unassembled WGS sequence"/>
</dbReference>
<evidence type="ECO:0000313" key="3">
    <source>
        <dbReference type="EMBL" id="OCS90293.1"/>
    </source>
</evidence>
<dbReference type="Pfam" id="PF00395">
    <property type="entry name" value="SLH"/>
    <property type="match status" value="1"/>
</dbReference>
<dbReference type="AlphaFoldDB" id="A0A1C0YT12"/>
<proteinExistence type="predicted"/>
<keyword evidence="1" id="KW-0732">Signal</keyword>
<evidence type="ECO:0000259" key="2">
    <source>
        <dbReference type="PROSITE" id="PS51272"/>
    </source>
</evidence>
<comment type="caution">
    <text evidence="3">The sequence shown here is derived from an EMBL/GenBank/DDBJ whole genome shotgun (WGS) entry which is preliminary data.</text>
</comment>
<organism evidence="3 4">
    <name type="scientific">Caryophanon latum</name>
    <dbReference type="NCBI Taxonomy" id="33977"/>
    <lineage>
        <taxon>Bacteria</taxon>
        <taxon>Bacillati</taxon>
        <taxon>Bacillota</taxon>
        <taxon>Bacilli</taxon>
        <taxon>Bacillales</taxon>
        <taxon>Caryophanaceae</taxon>
        <taxon>Caryophanon</taxon>
    </lineage>
</organism>
<feature type="signal peptide" evidence="1">
    <location>
        <begin position="1"/>
        <end position="21"/>
    </location>
</feature>
<feature type="domain" description="SLH" evidence="2">
    <location>
        <begin position="23"/>
        <end position="86"/>
    </location>
</feature>
<keyword evidence="4" id="KW-1185">Reference proteome</keyword>
<accession>A0A1C0YT12</accession>
<dbReference type="EMBL" id="MATO01000038">
    <property type="protein sequence ID" value="OCS90293.1"/>
    <property type="molecule type" value="Genomic_DNA"/>
</dbReference>
<evidence type="ECO:0000256" key="1">
    <source>
        <dbReference type="SAM" id="SignalP"/>
    </source>
</evidence>